<dbReference type="AlphaFoldDB" id="A0A975BEJ1"/>
<dbReference type="RefSeq" id="WP_207689644.1">
    <property type="nucleotide sequence ID" value="NZ_CP061799.1"/>
</dbReference>
<sequence length="225" mass="25620">MSMTKADLIESLGDLGFTLVIPEKKKSPEEIGRVLQELALSDDARLVEGFPVVLAHCVSNGLIPDMELLMIGKPKLLTNLEILLGISFELLEKEGLKPPEEMLAIAETIRDKYKSLLSNEIIRLNNDVDLSRERLQKNFLMYAANKSQEVGQLKQESKKQHQSFKLNLHLSRLFSPRQKEILLKKYQGEPLNKTEQEYYSRTVKKKLEAVCDKEVRKIAVSLTGK</sequence>
<keyword evidence="2" id="KW-1185">Reference proteome</keyword>
<protein>
    <submittedName>
        <fullName evidence="1">Uncharacterized protein</fullName>
    </submittedName>
</protein>
<dbReference type="Proteomes" id="UP000663720">
    <property type="component" value="Chromosome"/>
</dbReference>
<proteinExistence type="predicted"/>
<organism evidence="1 2">
    <name type="scientific">Desulfonema limicola</name>
    <dbReference type="NCBI Taxonomy" id="45656"/>
    <lineage>
        <taxon>Bacteria</taxon>
        <taxon>Pseudomonadati</taxon>
        <taxon>Thermodesulfobacteriota</taxon>
        <taxon>Desulfobacteria</taxon>
        <taxon>Desulfobacterales</taxon>
        <taxon>Desulfococcaceae</taxon>
        <taxon>Desulfonema</taxon>
    </lineage>
</organism>
<name>A0A975BEJ1_9BACT</name>
<accession>A0A975BEJ1</accession>
<evidence type="ECO:0000313" key="1">
    <source>
        <dbReference type="EMBL" id="QTA83858.1"/>
    </source>
</evidence>
<dbReference type="KEGG" id="dli:dnl_62790"/>
<dbReference type="EMBL" id="CP061799">
    <property type="protein sequence ID" value="QTA83858.1"/>
    <property type="molecule type" value="Genomic_DNA"/>
</dbReference>
<gene>
    <name evidence="1" type="ORF">dnl_62790</name>
</gene>
<evidence type="ECO:0000313" key="2">
    <source>
        <dbReference type="Proteomes" id="UP000663720"/>
    </source>
</evidence>
<reference evidence="1" key="1">
    <citation type="journal article" date="2021" name="Microb. Physiol.">
        <title>Proteogenomic Insights into the Physiology of Marine, Sulfate-Reducing, Filamentous Desulfonema limicola and Desulfonema magnum.</title>
        <authorList>
            <person name="Schnaars V."/>
            <person name="Wohlbrand L."/>
            <person name="Scheve S."/>
            <person name="Hinrichs C."/>
            <person name="Reinhardt R."/>
            <person name="Rabus R."/>
        </authorList>
    </citation>
    <scope>NUCLEOTIDE SEQUENCE</scope>
    <source>
        <strain evidence="1">5ac10</strain>
    </source>
</reference>